<proteinExistence type="predicted"/>
<dbReference type="InterPro" id="IPR011041">
    <property type="entry name" value="Quinoprot_gluc/sorb_DH_b-prop"/>
</dbReference>
<organism evidence="2 3">
    <name type="scientific">Anaerocolumna aminovalerica</name>
    <dbReference type="NCBI Taxonomy" id="1527"/>
    <lineage>
        <taxon>Bacteria</taxon>
        <taxon>Bacillati</taxon>
        <taxon>Bacillota</taxon>
        <taxon>Clostridia</taxon>
        <taxon>Lachnospirales</taxon>
        <taxon>Lachnospiraceae</taxon>
        <taxon>Anaerocolumna</taxon>
    </lineage>
</organism>
<keyword evidence="3" id="KW-1185">Reference proteome</keyword>
<reference evidence="2 3" key="1">
    <citation type="submission" date="2016-10" db="EMBL/GenBank/DDBJ databases">
        <authorList>
            <person name="de Groot N.N."/>
        </authorList>
    </citation>
    <scope>NUCLEOTIDE SEQUENCE [LARGE SCALE GENOMIC DNA]</scope>
    <source>
        <strain evidence="2 3">DSM 1283</strain>
    </source>
</reference>
<name>A0A1I5DI86_9FIRM</name>
<feature type="domain" description="Glucose/Sorbosone dehydrogenase" evidence="1">
    <location>
        <begin position="38"/>
        <end position="343"/>
    </location>
</feature>
<dbReference type="RefSeq" id="WP_091684893.1">
    <property type="nucleotide sequence ID" value="NZ_BAABFM010000013.1"/>
</dbReference>
<sequence>MGKKLYPTMLRYHYNQISGQPFQEFPYEIDIIAVDLYVPWALDLSPDGNIYFTERDGNVRKIQNGMPLDQPLITLPPPFSSQGEGGLMGIALDPDFSQNHYLYIMYTYIESNEIFNRVARLVEENNKATLNQVILDRIPGGRIHNGGRIKIGPDQRLYITTGDVGNPSLAQDLSSLAGKILRINLDGSIPEDNPFIDSPIYSYGHRNPQGLTWSDKGILYSTEHGETAHDEVNIIFPGANYGWPLVEGYDVLSDLQIQRPLIQSGDVTWAPSGIAYINQGPWAGKLLIACLRGEQLLLLSLDENGTSVTAVEPLLENEYGRLREVVQWIDGSVYVTTSNMDGRGILRPGDDKILCFTPKL</sequence>
<dbReference type="InterPro" id="IPR012938">
    <property type="entry name" value="Glc/Sorbosone_DH"/>
</dbReference>
<dbReference type="Proteomes" id="UP000198806">
    <property type="component" value="Unassembled WGS sequence"/>
</dbReference>
<evidence type="ECO:0000313" key="3">
    <source>
        <dbReference type="Proteomes" id="UP000198806"/>
    </source>
</evidence>
<evidence type="ECO:0000313" key="2">
    <source>
        <dbReference type="EMBL" id="SFN98974.1"/>
    </source>
</evidence>
<protein>
    <submittedName>
        <fullName evidence="2">Glucose/arabinose dehydrogenase, beta-propeller fold</fullName>
    </submittedName>
</protein>
<dbReference type="Pfam" id="PF07995">
    <property type="entry name" value="GSDH"/>
    <property type="match status" value="1"/>
</dbReference>
<dbReference type="InterPro" id="IPR011042">
    <property type="entry name" value="6-blade_b-propeller_TolB-like"/>
</dbReference>
<gene>
    <name evidence="2" type="ORF">SAMN04489757_10620</name>
</gene>
<dbReference type="AlphaFoldDB" id="A0A1I5DI86"/>
<dbReference type="Gene3D" id="2.120.10.30">
    <property type="entry name" value="TolB, C-terminal domain"/>
    <property type="match status" value="1"/>
</dbReference>
<dbReference type="PANTHER" id="PTHR19328:SF13">
    <property type="entry name" value="HIPL1 PROTEIN"/>
    <property type="match status" value="1"/>
</dbReference>
<dbReference type="EMBL" id="FOWD01000006">
    <property type="protein sequence ID" value="SFN98974.1"/>
    <property type="molecule type" value="Genomic_DNA"/>
</dbReference>
<dbReference type="PANTHER" id="PTHR19328">
    <property type="entry name" value="HEDGEHOG-INTERACTING PROTEIN"/>
    <property type="match status" value="1"/>
</dbReference>
<accession>A0A1I5DI86</accession>
<dbReference type="OrthoDB" id="9770043at2"/>
<evidence type="ECO:0000259" key="1">
    <source>
        <dbReference type="Pfam" id="PF07995"/>
    </source>
</evidence>
<dbReference type="SUPFAM" id="SSF50952">
    <property type="entry name" value="Soluble quinoprotein glucose dehydrogenase"/>
    <property type="match status" value="1"/>
</dbReference>
<dbReference type="STRING" id="1527.SAMN04489757_10620"/>